<keyword evidence="5" id="KW-0175">Coiled coil</keyword>
<comment type="similarity">
    <text evidence="2">Belongs to the bacterial solute-binding protein 8 family.</text>
</comment>
<accession>A0AAW9NIZ9</accession>
<dbReference type="PANTHER" id="PTHR30532">
    <property type="entry name" value="IRON III DICITRATE-BINDING PERIPLASMIC PROTEIN"/>
    <property type="match status" value="1"/>
</dbReference>
<dbReference type="SUPFAM" id="SSF53807">
    <property type="entry name" value="Helical backbone' metal receptor"/>
    <property type="match status" value="1"/>
</dbReference>
<dbReference type="InterPro" id="IPR051313">
    <property type="entry name" value="Bact_iron-sidero_bind"/>
</dbReference>
<feature type="chain" id="PRO_5043533023" evidence="7">
    <location>
        <begin position="27"/>
        <end position="325"/>
    </location>
</feature>
<reference evidence="9 10" key="1">
    <citation type="submission" date="2023-03" db="EMBL/GenBank/DDBJ databases">
        <title>Bacillus Genome Sequencing.</title>
        <authorList>
            <person name="Dunlap C."/>
        </authorList>
    </citation>
    <scope>NUCLEOTIDE SEQUENCE [LARGE SCALE GENOMIC DNA]</scope>
    <source>
        <strain evidence="9 10">B-59205</strain>
    </source>
</reference>
<dbReference type="Proteomes" id="UP001344888">
    <property type="component" value="Unassembled WGS sequence"/>
</dbReference>
<evidence type="ECO:0000256" key="3">
    <source>
        <dbReference type="ARBA" id="ARBA00022448"/>
    </source>
</evidence>
<comment type="subcellular location">
    <subcellularLocation>
        <location evidence="1">Cell envelope</location>
    </subcellularLocation>
</comment>
<feature type="coiled-coil region" evidence="5">
    <location>
        <begin position="169"/>
        <end position="196"/>
    </location>
</feature>
<evidence type="ECO:0000256" key="7">
    <source>
        <dbReference type="SAM" id="SignalP"/>
    </source>
</evidence>
<dbReference type="Gene3D" id="3.40.50.1980">
    <property type="entry name" value="Nitrogenase molybdenum iron protein domain"/>
    <property type="match status" value="2"/>
</dbReference>
<dbReference type="PANTHER" id="PTHR30532:SF29">
    <property type="entry name" value="FE(3+) DICITRATE-BINDING PERIPLASMIC PROTEIN"/>
    <property type="match status" value="1"/>
</dbReference>
<evidence type="ECO:0000313" key="10">
    <source>
        <dbReference type="Proteomes" id="UP001344888"/>
    </source>
</evidence>
<evidence type="ECO:0000313" key="9">
    <source>
        <dbReference type="EMBL" id="MEC1178654.1"/>
    </source>
</evidence>
<dbReference type="GO" id="GO:0030288">
    <property type="term" value="C:outer membrane-bounded periplasmic space"/>
    <property type="evidence" value="ECO:0007669"/>
    <property type="project" value="TreeGrafter"/>
</dbReference>
<evidence type="ECO:0000256" key="5">
    <source>
        <dbReference type="SAM" id="Coils"/>
    </source>
</evidence>
<dbReference type="InterPro" id="IPR002491">
    <property type="entry name" value="ABC_transptr_periplasmic_BD"/>
</dbReference>
<dbReference type="EMBL" id="JARSFG010000012">
    <property type="protein sequence ID" value="MEC1178654.1"/>
    <property type="molecule type" value="Genomic_DNA"/>
</dbReference>
<gene>
    <name evidence="9" type="ORF">P9B03_09190</name>
</gene>
<keyword evidence="4 7" id="KW-0732">Signal</keyword>
<evidence type="ECO:0000256" key="1">
    <source>
        <dbReference type="ARBA" id="ARBA00004196"/>
    </source>
</evidence>
<comment type="caution">
    <text evidence="9">The sequence shown here is derived from an EMBL/GenBank/DDBJ whole genome shotgun (WGS) entry which is preliminary data.</text>
</comment>
<dbReference type="PROSITE" id="PS51257">
    <property type="entry name" value="PROKAR_LIPOPROTEIN"/>
    <property type="match status" value="1"/>
</dbReference>
<sequence length="325" mass="36306">MFKKYGAFLTLLMVVFALTACNNKSAEDNQNTQSPEENTSTTKTVEGVFGDVTIPTNPQNMLVFNSNYAEYLLSIGVVPQKVLVVEEIEPDYRPKLFNENHVEMINTPQYEKNLEQILSLAPDLIVVQGNVMDSQQYEELSKIAPTLAVNASASLEEALPELGKIFEKEKEAEATLTAYQNKVAEAKQKLQQTLSDKTVMVLRVEPKQYRFMGANGNGPGSDVIYQQLGLQIPELLADAENWFNPLSVEVLPDIKADYIFIEKRVLENYSSDQLMAELESNPLWQSMEAVQNGMVFPLETKDFVVGQGPIGSALLIDYIVEKLVP</sequence>
<evidence type="ECO:0000256" key="4">
    <source>
        <dbReference type="ARBA" id="ARBA00022729"/>
    </source>
</evidence>
<dbReference type="GO" id="GO:1901678">
    <property type="term" value="P:iron coordination entity transport"/>
    <property type="evidence" value="ECO:0007669"/>
    <property type="project" value="UniProtKB-ARBA"/>
</dbReference>
<keyword evidence="3" id="KW-0813">Transport</keyword>
<keyword evidence="10" id="KW-1185">Reference proteome</keyword>
<name>A0AAW9NIZ9_9BACL</name>
<dbReference type="AlphaFoldDB" id="A0AAW9NIZ9"/>
<evidence type="ECO:0000256" key="6">
    <source>
        <dbReference type="SAM" id="MobiDB-lite"/>
    </source>
</evidence>
<dbReference type="Pfam" id="PF01497">
    <property type="entry name" value="Peripla_BP_2"/>
    <property type="match status" value="1"/>
</dbReference>
<proteinExistence type="inferred from homology"/>
<feature type="domain" description="Fe/B12 periplasmic-binding" evidence="8">
    <location>
        <begin position="60"/>
        <end position="325"/>
    </location>
</feature>
<dbReference type="RefSeq" id="WP_326123136.1">
    <property type="nucleotide sequence ID" value="NZ_JARSFG010000012.1"/>
</dbReference>
<feature type="signal peptide" evidence="7">
    <location>
        <begin position="1"/>
        <end position="26"/>
    </location>
</feature>
<protein>
    <submittedName>
        <fullName evidence="9">ABC transporter substrate-binding protein</fullName>
    </submittedName>
</protein>
<evidence type="ECO:0000259" key="8">
    <source>
        <dbReference type="PROSITE" id="PS50983"/>
    </source>
</evidence>
<feature type="region of interest" description="Disordered" evidence="6">
    <location>
        <begin position="25"/>
        <end position="44"/>
    </location>
</feature>
<evidence type="ECO:0000256" key="2">
    <source>
        <dbReference type="ARBA" id="ARBA00008814"/>
    </source>
</evidence>
<organism evidence="9 10">
    <name type="scientific">Metasolibacillus meyeri</name>
    <dbReference type="NCBI Taxonomy" id="1071052"/>
    <lineage>
        <taxon>Bacteria</taxon>
        <taxon>Bacillati</taxon>
        <taxon>Bacillota</taxon>
        <taxon>Bacilli</taxon>
        <taxon>Bacillales</taxon>
        <taxon>Caryophanaceae</taxon>
        <taxon>Metasolibacillus</taxon>
    </lineage>
</organism>
<dbReference type="PROSITE" id="PS50983">
    <property type="entry name" value="FE_B12_PBP"/>
    <property type="match status" value="1"/>
</dbReference>